<proteinExistence type="predicted"/>
<organism evidence="1 2">
    <name type="scientific">Neolecta irregularis (strain DAH-3)</name>
    <dbReference type="NCBI Taxonomy" id="1198029"/>
    <lineage>
        <taxon>Eukaryota</taxon>
        <taxon>Fungi</taxon>
        <taxon>Dikarya</taxon>
        <taxon>Ascomycota</taxon>
        <taxon>Taphrinomycotina</taxon>
        <taxon>Neolectales</taxon>
        <taxon>Neolectaceae</taxon>
        <taxon>Neolecta</taxon>
    </lineage>
</organism>
<dbReference type="AlphaFoldDB" id="A0A1U7LNY5"/>
<name>A0A1U7LNY5_NEOID</name>
<sequence>MSEIRRLALVLFAVNKDYIQSLRKAYNPSFWRDKFTALDKTVSALETRVKELENAIVKVPEMNPNEDLTPPSSVSTVSPSEPPVIAISHEEYQRLVPSVGALRLASSVSQVVTVIRHITRDTSTQISLYLDANSSDSLLSNLFDKVTRDLFSSLDFHFIKDEEEKHVLSALFEFYTHMIQLLSNQFNIEELNHLQIHLATHFSLSISSSLLSKSTPSIYSRRIVSLQIPISEHKSDSYICVLFKFSCLTANLVNLWIRNYE</sequence>
<evidence type="ECO:0000313" key="1">
    <source>
        <dbReference type="EMBL" id="OLL24376.1"/>
    </source>
</evidence>
<dbReference type="Proteomes" id="UP000186594">
    <property type="component" value="Unassembled WGS sequence"/>
</dbReference>
<comment type="caution">
    <text evidence="1">The sequence shown here is derived from an EMBL/GenBank/DDBJ whole genome shotgun (WGS) entry which is preliminary data.</text>
</comment>
<gene>
    <name evidence="1" type="ORF">NEOLI_004160</name>
</gene>
<evidence type="ECO:0000313" key="2">
    <source>
        <dbReference type="Proteomes" id="UP000186594"/>
    </source>
</evidence>
<dbReference type="EMBL" id="LXFE01000836">
    <property type="protein sequence ID" value="OLL24376.1"/>
    <property type="molecule type" value="Genomic_DNA"/>
</dbReference>
<keyword evidence="2" id="KW-1185">Reference proteome</keyword>
<accession>A0A1U7LNY5</accession>
<protein>
    <submittedName>
        <fullName evidence="1">Uncharacterized protein</fullName>
    </submittedName>
</protein>
<reference evidence="1 2" key="1">
    <citation type="submission" date="2016-04" db="EMBL/GenBank/DDBJ databases">
        <title>Evolutionary innovation and constraint leading to complex multicellularity in the Ascomycota.</title>
        <authorList>
            <person name="Cisse O."/>
            <person name="Nguyen A."/>
            <person name="Hewitt D.A."/>
            <person name="Jedd G."/>
            <person name="Stajich J.E."/>
        </authorList>
    </citation>
    <scope>NUCLEOTIDE SEQUENCE [LARGE SCALE GENOMIC DNA]</scope>
    <source>
        <strain evidence="1 2">DAH-3</strain>
    </source>
</reference>